<evidence type="ECO:0000313" key="4">
    <source>
        <dbReference type="EMBL" id="VED98068.1"/>
    </source>
</evidence>
<dbReference type="InterPro" id="IPR002347">
    <property type="entry name" value="SDR_fam"/>
</dbReference>
<dbReference type="PRINTS" id="PR00080">
    <property type="entry name" value="SDRFAMILY"/>
</dbReference>
<protein>
    <submittedName>
        <fullName evidence="4">Oxidoreductase, short chain dehydrogenase/reductase family protein</fullName>
        <ecNumber evidence="4">1.1.1.100</ecNumber>
    </submittedName>
</protein>
<comment type="similarity">
    <text evidence="1 3">Belongs to the short-chain dehydrogenases/reductases (SDR) family.</text>
</comment>
<dbReference type="PROSITE" id="PS00061">
    <property type="entry name" value="ADH_SHORT"/>
    <property type="match status" value="1"/>
</dbReference>
<sequence length="232" mass="25321">MTRTVLVTGVSSGIGLAQVQLFLENGWRVYGVDRSEKPSLIGDFHFLQQDLTLGFQPVFDWCPQVDVLCNTAGVLDDYKPLLEQSAQEIQEIFEINYVTPVELTRYYLTQMLKKQSGIIINMCSIASSLAGGGGHAYTSSKHALAGFTKQLALDYAEQGVQVFGIAPGAVKTSMTAADFEPGGLAQWVADETPIKRWIEPEEVAELTLFLASGKAQPMQGEIVKIDGGWSLK</sequence>
<dbReference type="Gene3D" id="3.40.50.720">
    <property type="entry name" value="NAD(P)-binding Rossmann-like Domain"/>
    <property type="match status" value="1"/>
</dbReference>
<dbReference type="InterPro" id="IPR036291">
    <property type="entry name" value="NAD(P)-bd_dom_sf"/>
</dbReference>
<reference evidence="4 5" key="1">
    <citation type="submission" date="2018-12" db="EMBL/GenBank/DDBJ databases">
        <authorList>
            <consortium name="Pathogen Informatics"/>
        </authorList>
    </citation>
    <scope>NUCLEOTIDE SEQUENCE [LARGE SCALE GENOMIC DNA]</scope>
    <source>
        <strain evidence="4 5">NCTC10713</strain>
    </source>
</reference>
<gene>
    <name evidence="4" type="primary">fabG1</name>
    <name evidence="4" type="ORF">NCTC10713_01015</name>
</gene>
<organism evidence="4 5">
    <name type="scientific">Streptococcus anginosus</name>
    <dbReference type="NCBI Taxonomy" id="1328"/>
    <lineage>
        <taxon>Bacteria</taxon>
        <taxon>Bacillati</taxon>
        <taxon>Bacillota</taxon>
        <taxon>Bacilli</taxon>
        <taxon>Lactobacillales</taxon>
        <taxon>Streptococcaceae</taxon>
        <taxon>Streptococcus</taxon>
        <taxon>Streptococcus anginosus group</taxon>
    </lineage>
</organism>
<dbReference type="RefSeq" id="WP_003032115.1">
    <property type="nucleotide sequence ID" value="NZ_AP018548.1"/>
</dbReference>
<dbReference type="PANTHER" id="PTHR43477">
    <property type="entry name" value="DIHYDROANTICAPSIN 7-DEHYDROGENASE"/>
    <property type="match status" value="1"/>
</dbReference>
<dbReference type="NCBIfam" id="NF005118">
    <property type="entry name" value="PRK06550.1"/>
    <property type="match status" value="1"/>
</dbReference>
<dbReference type="GeneID" id="93963555"/>
<evidence type="ECO:0000313" key="5">
    <source>
        <dbReference type="Proteomes" id="UP000278419"/>
    </source>
</evidence>
<dbReference type="InterPro" id="IPR020904">
    <property type="entry name" value="Sc_DH/Rdtase_CS"/>
</dbReference>
<name>A0A448AI78_STRAP</name>
<dbReference type="Proteomes" id="UP000278419">
    <property type="component" value="Chromosome"/>
</dbReference>
<dbReference type="PRINTS" id="PR00081">
    <property type="entry name" value="GDHRDH"/>
</dbReference>
<dbReference type="InterPro" id="IPR051122">
    <property type="entry name" value="SDR_DHRS6-like"/>
</dbReference>
<dbReference type="EC" id="1.1.1.100" evidence="4"/>
<dbReference type="AlphaFoldDB" id="A0A448AI78"/>
<dbReference type="Pfam" id="PF00106">
    <property type="entry name" value="adh_short"/>
    <property type="match status" value="1"/>
</dbReference>
<keyword evidence="2 4" id="KW-0560">Oxidoreductase</keyword>
<evidence type="ECO:0000256" key="1">
    <source>
        <dbReference type="ARBA" id="ARBA00006484"/>
    </source>
</evidence>
<evidence type="ECO:0000256" key="3">
    <source>
        <dbReference type="RuleBase" id="RU000363"/>
    </source>
</evidence>
<dbReference type="EMBL" id="LR134283">
    <property type="protein sequence ID" value="VED98068.1"/>
    <property type="molecule type" value="Genomic_DNA"/>
</dbReference>
<evidence type="ECO:0000256" key="2">
    <source>
        <dbReference type="ARBA" id="ARBA00023002"/>
    </source>
</evidence>
<accession>A0A448AI78</accession>
<dbReference type="CDD" id="cd05233">
    <property type="entry name" value="SDR_c"/>
    <property type="match status" value="1"/>
</dbReference>
<dbReference type="PANTHER" id="PTHR43477:SF1">
    <property type="entry name" value="DIHYDROANTICAPSIN 7-DEHYDROGENASE"/>
    <property type="match status" value="1"/>
</dbReference>
<dbReference type="SUPFAM" id="SSF51735">
    <property type="entry name" value="NAD(P)-binding Rossmann-fold domains"/>
    <property type="match status" value="1"/>
</dbReference>
<proteinExistence type="inferred from homology"/>
<dbReference type="GO" id="GO:0004316">
    <property type="term" value="F:3-oxoacyl-[acyl-carrier-protein] reductase (NADPH) activity"/>
    <property type="evidence" value="ECO:0007669"/>
    <property type="project" value="UniProtKB-EC"/>
</dbReference>